<proteinExistence type="predicted"/>
<evidence type="ECO:0008006" key="4">
    <source>
        <dbReference type="Google" id="ProtNLM"/>
    </source>
</evidence>
<reference evidence="2 3" key="1">
    <citation type="submission" date="2018-03" db="EMBL/GenBank/DDBJ databases">
        <title>The draft genome of Sphingosinicella sp. GL-C-18.</title>
        <authorList>
            <person name="Liu L."/>
            <person name="Li L."/>
            <person name="Liang L."/>
            <person name="Zhang X."/>
            <person name="Wang T."/>
        </authorList>
    </citation>
    <scope>NUCLEOTIDE SEQUENCE [LARGE SCALE GENOMIC DNA]</scope>
    <source>
        <strain evidence="2 3">GL-C-18</strain>
    </source>
</reference>
<dbReference type="AlphaFoldDB" id="A0A2P7QLJ5"/>
<keyword evidence="3" id="KW-1185">Reference proteome</keyword>
<evidence type="ECO:0000313" key="2">
    <source>
        <dbReference type="EMBL" id="PSJ38825.1"/>
    </source>
</evidence>
<dbReference type="RefSeq" id="WP_106514018.1">
    <property type="nucleotide sequence ID" value="NZ_PXYI01000005.1"/>
</dbReference>
<dbReference type="OrthoDB" id="7594941at2"/>
<comment type="caution">
    <text evidence="2">The sequence shown here is derived from an EMBL/GenBank/DDBJ whole genome shotgun (WGS) entry which is preliminary data.</text>
</comment>
<evidence type="ECO:0000313" key="3">
    <source>
        <dbReference type="Proteomes" id="UP000241167"/>
    </source>
</evidence>
<feature type="region of interest" description="Disordered" evidence="1">
    <location>
        <begin position="213"/>
        <end position="253"/>
    </location>
</feature>
<sequence>MAIGQELLNVPMGDMIRQMAFAIAEGQVQLDASSIEVAEMMGGLKLIYDEKGNQVFDDSRIFFGFDLMTVREAEAYIAADEAMTGGDKTALTQIINSQKPGTSDTDLIRVPTRLSMLELGFTPTFYQFVDTIIEVKIAIKITREYTTTTTSRNTQTRNKTFNKGSGIFGAIFGGKTRSSSQVSTSQVDASYSSKYNYSAEGSSLLRTKLVPLPPPPILEERIRRQMDEDVERRRKKLDAELAKSAPPPPPPSP</sequence>
<gene>
    <name evidence="2" type="ORF">C7I55_15980</name>
</gene>
<evidence type="ECO:0000256" key="1">
    <source>
        <dbReference type="SAM" id="MobiDB-lite"/>
    </source>
</evidence>
<name>A0A2P7QLJ5_9SPHN</name>
<protein>
    <recommendedName>
        <fullName evidence="4">Ribosomal protein S12 methylthiotransferase rimO</fullName>
    </recommendedName>
</protein>
<organism evidence="2 3">
    <name type="scientific">Allosphingosinicella deserti</name>
    <dbReference type="NCBI Taxonomy" id="2116704"/>
    <lineage>
        <taxon>Bacteria</taxon>
        <taxon>Pseudomonadati</taxon>
        <taxon>Pseudomonadota</taxon>
        <taxon>Alphaproteobacteria</taxon>
        <taxon>Sphingomonadales</taxon>
        <taxon>Sphingomonadaceae</taxon>
        <taxon>Allosphingosinicella</taxon>
    </lineage>
</organism>
<accession>A0A2P7QLJ5</accession>
<feature type="compositionally biased region" description="Basic and acidic residues" evidence="1">
    <location>
        <begin position="218"/>
        <end position="241"/>
    </location>
</feature>
<dbReference type="Proteomes" id="UP000241167">
    <property type="component" value="Unassembled WGS sequence"/>
</dbReference>
<dbReference type="EMBL" id="PXYI01000005">
    <property type="protein sequence ID" value="PSJ38825.1"/>
    <property type="molecule type" value="Genomic_DNA"/>
</dbReference>